<evidence type="ECO:0000259" key="5">
    <source>
        <dbReference type="PROSITE" id="PS50931"/>
    </source>
</evidence>
<dbReference type="GO" id="GO:0000976">
    <property type="term" value="F:transcription cis-regulatory region binding"/>
    <property type="evidence" value="ECO:0007669"/>
    <property type="project" value="TreeGrafter"/>
</dbReference>
<dbReference type="SUPFAM" id="SSF53850">
    <property type="entry name" value="Periplasmic binding protein-like II"/>
    <property type="match status" value="1"/>
</dbReference>
<dbReference type="RefSeq" id="WP_306100282.1">
    <property type="nucleotide sequence ID" value="NZ_CP162601.1"/>
</dbReference>
<dbReference type="Gene3D" id="1.10.10.10">
    <property type="entry name" value="Winged helix-like DNA-binding domain superfamily/Winged helix DNA-binding domain"/>
    <property type="match status" value="1"/>
</dbReference>
<dbReference type="GO" id="GO:0019344">
    <property type="term" value="P:cysteine biosynthetic process"/>
    <property type="evidence" value="ECO:0007669"/>
    <property type="project" value="TreeGrafter"/>
</dbReference>
<reference evidence="6" key="1">
    <citation type="submission" date="2024-07" db="EMBL/GenBank/DDBJ databases">
        <title>Genome Analysis of a Potential Novel Vibrio Species Secreting pH- and Thermo-stable Alginate Lyase and its Application in Producing Alginate Oligosaccharides.</title>
        <authorList>
            <person name="Huang H."/>
            <person name="Bao K."/>
        </authorList>
    </citation>
    <scope>NUCLEOTIDE SEQUENCE</scope>
    <source>
        <strain evidence="6">HB236076</strain>
    </source>
</reference>
<organism evidence="6">
    <name type="scientific">Vibrio sp. HB236076</name>
    <dbReference type="NCBI Taxonomy" id="3232307"/>
    <lineage>
        <taxon>Bacteria</taxon>
        <taxon>Pseudomonadati</taxon>
        <taxon>Pseudomonadota</taxon>
        <taxon>Gammaproteobacteria</taxon>
        <taxon>Vibrionales</taxon>
        <taxon>Vibrionaceae</taxon>
        <taxon>Vibrio</taxon>
    </lineage>
</organism>
<dbReference type="InterPro" id="IPR005119">
    <property type="entry name" value="LysR_subst-bd"/>
</dbReference>
<dbReference type="InterPro" id="IPR036390">
    <property type="entry name" value="WH_DNA-bd_sf"/>
</dbReference>
<keyword evidence="2" id="KW-0805">Transcription regulation</keyword>
<dbReference type="FunFam" id="1.10.10.10:FF:000021">
    <property type="entry name" value="HTH-type transcriptional regulator CysB"/>
    <property type="match status" value="1"/>
</dbReference>
<dbReference type="EMBL" id="CP162601">
    <property type="protein sequence ID" value="XDK24222.1"/>
    <property type="molecule type" value="Genomic_DNA"/>
</dbReference>
<gene>
    <name evidence="6" type="primary">cysB</name>
    <name evidence="6" type="ORF">AB0763_08275</name>
</gene>
<accession>A0AB39H8E9</accession>
<keyword evidence="3" id="KW-0238">DNA-binding</keyword>
<dbReference type="InterPro" id="IPR036388">
    <property type="entry name" value="WH-like_DNA-bd_sf"/>
</dbReference>
<keyword evidence="4" id="KW-0804">Transcription</keyword>
<name>A0AB39H8E9_9VIBR</name>
<protein>
    <submittedName>
        <fullName evidence="6">HTH-type transcriptional regulator CysB</fullName>
    </submittedName>
</protein>
<evidence type="ECO:0000256" key="4">
    <source>
        <dbReference type="ARBA" id="ARBA00023163"/>
    </source>
</evidence>
<dbReference type="Pfam" id="PF03466">
    <property type="entry name" value="LysR_substrate"/>
    <property type="match status" value="1"/>
</dbReference>
<dbReference type="PROSITE" id="PS50931">
    <property type="entry name" value="HTH_LYSR"/>
    <property type="match status" value="1"/>
</dbReference>
<dbReference type="PANTHER" id="PTHR30126">
    <property type="entry name" value="HTH-TYPE TRANSCRIPTIONAL REGULATOR"/>
    <property type="match status" value="1"/>
</dbReference>
<dbReference type="AlphaFoldDB" id="A0AB39H8E9"/>
<dbReference type="SUPFAM" id="SSF46785">
    <property type="entry name" value="Winged helix' DNA-binding domain"/>
    <property type="match status" value="1"/>
</dbReference>
<dbReference type="GO" id="GO:0003700">
    <property type="term" value="F:DNA-binding transcription factor activity"/>
    <property type="evidence" value="ECO:0007669"/>
    <property type="project" value="InterPro"/>
</dbReference>
<dbReference type="PANTHER" id="PTHR30126:SF6">
    <property type="entry name" value="HTH-TYPE TRANSCRIPTIONAL REGULATOR CYSB-RELATED"/>
    <property type="match status" value="1"/>
</dbReference>
<dbReference type="KEGG" id="vih:AB0763_08275"/>
<proteinExistence type="inferred from homology"/>
<evidence type="ECO:0000256" key="3">
    <source>
        <dbReference type="ARBA" id="ARBA00023125"/>
    </source>
</evidence>
<dbReference type="InterPro" id="IPR000847">
    <property type="entry name" value="LysR_HTH_N"/>
</dbReference>
<evidence type="ECO:0000313" key="6">
    <source>
        <dbReference type="EMBL" id="XDK24222.1"/>
    </source>
</evidence>
<dbReference type="Pfam" id="PF00126">
    <property type="entry name" value="HTH_1"/>
    <property type="match status" value="1"/>
</dbReference>
<evidence type="ECO:0000256" key="1">
    <source>
        <dbReference type="ARBA" id="ARBA00009437"/>
    </source>
</evidence>
<dbReference type="Gene3D" id="3.40.190.10">
    <property type="entry name" value="Periplasmic binding protein-like II"/>
    <property type="match status" value="2"/>
</dbReference>
<comment type="similarity">
    <text evidence="1">Belongs to the LysR transcriptional regulatory family.</text>
</comment>
<dbReference type="NCBIfam" id="NF009326">
    <property type="entry name" value="PRK12681.1"/>
    <property type="match status" value="1"/>
</dbReference>
<evidence type="ECO:0000256" key="2">
    <source>
        <dbReference type="ARBA" id="ARBA00023015"/>
    </source>
</evidence>
<feature type="domain" description="HTH lysR-type" evidence="5">
    <location>
        <begin position="1"/>
        <end position="57"/>
    </location>
</feature>
<sequence length="324" mass="35785">MKLQQLKYIVEVVNHSLNVSATAESLYTSQPGISKQVRLLEDELGIQIFERSGKHLTRVTPAGEEIVRIAQEILSRVDGIKSVASEHTHPEVGTLNITTNHTLARYILPEVIKPFSDRFPQVGLHLHQGAPELMVESLTKGAAHFAIVNESVQALPDVVALPCFQWNHAILVPKAHPFVQQKHISLQDLADCPLVTYTYAFQRDSELELAFGRNGLSPKVIFTASDADVIKTYVKLGIGVGVVASMAAQVSDDPELVAIDVSHLFNPCVTRVVFRRGSFLRSYMYDFIVRLAPHLTKPLVEAAMMSKSNSDVEALFDDVALPSR</sequence>
<dbReference type="PRINTS" id="PR00039">
    <property type="entry name" value="HTHLYSR"/>
</dbReference>